<reference evidence="1" key="1">
    <citation type="submission" date="2015-07" db="EMBL/GenBank/DDBJ databases">
        <title>MeaNS - Measles Nucleotide Surveillance Program.</title>
        <authorList>
            <person name="Tran T."/>
            <person name="Druce J."/>
        </authorList>
    </citation>
    <scope>NUCLEOTIDE SEQUENCE</scope>
    <source>
        <strain evidence="1">UCB-OBI-ISO-001</strain>
        <tissue evidence="1">Gonad</tissue>
    </source>
</reference>
<sequence length="68" mass="7922">MCFLSCVNMFVFSQRALYIERFATDVTTILHHVEGMLCHRYDSNMVFLLYVHVCGQSDADFELPQISQ</sequence>
<dbReference type="EMBL" id="KQ426995">
    <property type="protein sequence ID" value="KOF67537.1"/>
    <property type="molecule type" value="Genomic_DNA"/>
</dbReference>
<evidence type="ECO:0000313" key="1">
    <source>
        <dbReference type="EMBL" id="KOF67537.1"/>
    </source>
</evidence>
<gene>
    <name evidence="1" type="ORF">OCBIM_22009432mg</name>
</gene>
<organism evidence="1">
    <name type="scientific">Octopus bimaculoides</name>
    <name type="common">California two-spotted octopus</name>
    <dbReference type="NCBI Taxonomy" id="37653"/>
    <lineage>
        <taxon>Eukaryota</taxon>
        <taxon>Metazoa</taxon>
        <taxon>Spiralia</taxon>
        <taxon>Lophotrochozoa</taxon>
        <taxon>Mollusca</taxon>
        <taxon>Cephalopoda</taxon>
        <taxon>Coleoidea</taxon>
        <taxon>Octopodiformes</taxon>
        <taxon>Octopoda</taxon>
        <taxon>Incirrata</taxon>
        <taxon>Octopodidae</taxon>
        <taxon>Octopus</taxon>
    </lineage>
</organism>
<name>A0A0L8FSB6_OCTBM</name>
<proteinExistence type="predicted"/>
<dbReference type="AlphaFoldDB" id="A0A0L8FSB6"/>
<protein>
    <submittedName>
        <fullName evidence="1">Uncharacterized protein</fullName>
    </submittedName>
</protein>
<accession>A0A0L8FSB6</accession>